<dbReference type="InterPro" id="IPR016047">
    <property type="entry name" value="M23ase_b-sheet_dom"/>
</dbReference>
<feature type="domain" description="Tape measure protein N-terminal" evidence="3">
    <location>
        <begin position="87"/>
        <end position="274"/>
    </location>
</feature>
<reference evidence="4 5" key="1">
    <citation type="journal article" date="2019" name="Genome Biol. Evol.">
        <title>Day and night: Metabolic profiles and evolutionary relationships of six axenic non-marine cyanobacteria.</title>
        <authorList>
            <person name="Will S.E."/>
            <person name="Henke P."/>
            <person name="Boedeker C."/>
            <person name="Huang S."/>
            <person name="Brinkmann H."/>
            <person name="Rohde M."/>
            <person name="Jarek M."/>
            <person name="Friedl T."/>
            <person name="Seufert S."/>
            <person name="Schumacher M."/>
            <person name="Overmann J."/>
            <person name="Neumann-Schaal M."/>
            <person name="Petersen J."/>
        </authorList>
    </citation>
    <scope>NUCLEOTIDE SEQUENCE [LARGE SCALE GENOMIC DNA]</scope>
    <source>
        <strain evidence="4 5">SAG 39.79</strain>
    </source>
</reference>
<dbReference type="PANTHER" id="PTHR21666">
    <property type="entry name" value="PEPTIDASE-RELATED"/>
    <property type="match status" value="1"/>
</dbReference>
<evidence type="ECO:0000259" key="3">
    <source>
        <dbReference type="Pfam" id="PF20155"/>
    </source>
</evidence>
<organism evidence="4 5">
    <name type="scientific">Chroococcidiopsis cubana SAG 39.79</name>
    <dbReference type="NCBI Taxonomy" id="388085"/>
    <lineage>
        <taxon>Bacteria</taxon>
        <taxon>Bacillati</taxon>
        <taxon>Cyanobacteriota</taxon>
        <taxon>Cyanophyceae</taxon>
        <taxon>Chroococcidiopsidales</taxon>
        <taxon>Chroococcidiopsidaceae</taxon>
        <taxon>Chroococcidiopsis</taxon>
    </lineage>
</organism>
<dbReference type="GO" id="GO:0004222">
    <property type="term" value="F:metalloendopeptidase activity"/>
    <property type="evidence" value="ECO:0007669"/>
    <property type="project" value="TreeGrafter"/>
</dbReference>
<feature type="region of interest" description="Disordered" evidence="1">
    <location>
        <begin position="605"/>
        <end position="631"/>
    </location>
</feature>
<dbReference type="RefSeq" id="WP_106166447.1">
    <property type="nucleotide sequence ID" value="NZ_JAVKZF010000001.1"/>
</dbReference>
<evidence type="ECO:0000313" key="4">
    <source>
        <dbReference type="EMBL" id="RUT02353.1"/>
    </source>
</evidence>
<gene>
    <name evidence="4" type="ORF">DSM107010_62930</name>
</gene>
<proteinExistence type="predicted"/>
<feature type="compositionally biased region" description="Basic and acidic residues" evidence="1">
    <location>
        <begin position="739"/>
        <end position="772"/>
    </location>
</feature>
<keyword evidence="5" id="KW-1185">Reference proteome</keyword>
<dbReference type="Pfam" id="PF20155">
    <property type="entry name" value="TMP_3"/>
    <property type="match status" value="1"/>
</dbReference>
<name>A0AB37UA70_9CYAN</name>
<feature type="domain" description="M23ase beta-sheet core" evidence="2">
    <location>
        <begin position="476"/>
        <end position="575"/>
    </location>
</feature>
<accession>A0AB37UA70</accession>
<dbReference type="CDD" id="cd12797">
    <property type="entry name" value="M23_peptidase"/>
    <property type="match status" value="1"/>
</dbReference>
<dbReference type="Proteomes" id="UP000282574">
    <property type="component" value="Unassembled WGS sequence"/>
</dbReference>
<protein>
    <recommendedName>
        <fullName evidence="6">Peptidase M23 domain-containing protein</fullName>
    </recommendedName>
</protein>
<feature type="region of interest" description="Disordered" evidence="1">
    <location>
        <begin position="739"/>
        <end position="780"/>
    </location>
</feature>
<evidence type="ECO:0000259" key="2">
    <source>
        <dbReference type="Pfam" id="PF01551"/>
    </source>
</evidence>
<dbReference type="Pfam" id="PF01551">
    <property type="entry name" value="Peptidase_M23"/>
    <property type="match status" value="1"/>
</dbReference>
<evidence type="ECO:0000256" key="1">
    <source>
        <dbReference type="SAM" id="MobiDB-lite"/>
    </source>
</evidence>
<dbReference type="AlphaFoldDB" id="A0AB37UA70"/>
<evidence type="ECO:0000313" key="5">
    <source>
        <dbReference type="Proteomes" id="UP000282574"/>
    </source>
</evidence>
<evidence type="ECO:0008006" key="6">
    <source>
        <dbReference type="Google" id="ProtNLM"/>
    </source>
</evidence>
<dbReference type="EMBL" id="RSCK01000110">
    <property type="protein sequence ID" value="RUT02353.1"/>
    <property type="molecule type" value="Genomic_DNA"/>
</dbReference>
<dbReference type="InterPro" id="IPR050570">
    <property type="entry name" value="Cell_wall_metabolism_enzyme"/>
</dbReference>
<dbReference type="NCBIfam" id="TIGR02675">
    <property type="entry name" value="tape_meas_nterm"/>
    <property type="match status" value="1"/>
</dbReference>
<dbReference type="InterPro" id="IPR011055">
    <property type="entry name" value="Dup_hybrid_motif"/>
</dbReference>
<dbReference type="Gene3D" id="2.70.70.10">
    <property type="entry name" value="Glucose Permease (Domain IIA)"/>
    <property type="match status" value="1"/>
</dbReference>
<dbReference type="InterPro" id="IPR013491">
    <property type="entry name" value="Tape_meas_N"/>
</dbReference>
<sequence>MPSIASVSVEARLDFSSLSKDFARLQSEAMGQGAKVGKTFGRSLASSVKSTPMRDVVTGMFQGVGQQLTQMGMELGRSFGSAISSSVAASADFERLNKTLLVVAGSSAAVAKEQAFLSSTISRMSLPVKEATQSYVELMAASKGTALEGERTQRIFMGLTLAGKALGLSNEAQARAFNAVQQMMSKGKVSAEELRGQLGEALPGAYQLFAKSIGVSAAQLDKLLENGQVGTDALIHFTEALIRTYGNAGNATKTLSDEFTTFNNKIVEAQKNFGDLIKPVVLAALENISALLSGIGVDLDSARGLVSLVAKWLSDSKDEAAALGSAIGDVVNSAMTYTKDLAQGIGDYFDRYPAMLKAVNTAAGFLNDTLDLMKATVNAIGATFNTIFETIGKIAQKLDEMKFFEWANQSIQNIGGGLSGAYNQLAGNINDQSGVTQRAIEKGSSGLLFPVAGGGARVNMVGGGGVFGAPRSGGRKHMGQDYDYKTGTPLAATLTGTIKEVFENNGEYGLVLEGKIGNDTIETQIFHMDTISVKRGQTVTQGQRIGTTGGAKGSWGSTGEHLDLKIKKNGVFLDPRTVAFMGSNSIGDPISGAAVAASDTSPITARSLAPWKPQASEADAKKRKKDADDAARAARRLIEENDRKAAQAASNSRGLRDQQFDIATQQGRAGLSGAALELWNAQRSGTSALQGLYDQRADLVSARGIKVRDGVTGGIDYTAAIKAVDGLIAAQQKLNKTNEEGIKATNAREEAEKKAEEDRRKRQENNERRSRAMEYGIQSRDQGIGLSNRMSLVGLTGSNKTWAENAQSQEAELRIVD</sequence>
<comment type="caution">
    <text evidence="4">The sequence shown here is derived from an EMBL/GenBank/DDBJ whole genome shotgun (WGS) entry which is preliminary data.</text>
</comment>
<dbReference type="PANTHER" id="PTHR21666:SF270">
    <property type="entry name" value="MUREIN HYDROLASE ACTIVATOR ENVC"/>
    <property type="match status" value="1"/>
</dbReference>
<dbReference type="SUPFAM" id="SSF51261">
    <property type="entry name" value="Duplicated hybrid motif"/>
    <property type="match status" value="1"/>
</dbReference>